<dbReference type="RefSeq" id="WP_382392904.1">
    <property type="nucleotide sequence ID" value="NZ_JBHUNA010000018.1"/>
</dbReference>
<dbReference type="InterPro" id="IPR036046">
    <property type="entry name" value="Acylphosphatase-like_dom_sf"/>
</dbReference>
<dbReference type="InterPro" id="IPR011095">
    <property type="entry name" value="Dala_Dala_lig_C"/>
</dbReference>
<dbReference type="Gene3D" id="3.30.1490.20">
    <property type="entry name" value="ATP-grasp fold, A domain"/>
    <property type="match status" value="1"/>
</dbReference>
<evidence type="ECO:0000256" key="2">
    <source>
        <dbReference type="ARBA" id="ARBA00022598"/>
    </source>
</evidence>
<keyword evidence="10" id="KW-0378">Hydrolase</keyword>
<sequence>MENYKSTWLPHLKHAVPKAAQGKGTCMYIMALEGWRRGLELRFIKKKGMGLLRSVSFSLSDGKTKHIFSGSRGDFVTKEARRICTDKGLTNKHLEGANVPVPGGKSFEETNTNKEIISYTNSLGYPVVVKPSGSEGGGVGVITNIKNQEELGDALKKVRGNKRVPVIVEKFFSGEDFRVYVLEDKVIGAFHRRAASIVGDGKSNIKTLLSQKNKERQRSPFLSSSEIKIDQAMKNYLEEKGLSSSYVPKNGERVFLRRNGEYFGQRDSVNATDELPQKMKDIAISAVQAIPGLPHGGVDMLINLENNEGVVNEVNSRAQISNHVFPIEGKAIDIPKHIIDYYFPETKNDKATDVKFNFDFKTVTDAFEAGTAKEIKIPPIPTGLKTVKRYVVTGSNLDTKYRKWLQKQALKRNLNGYVRCINNNSISVVVAGSEHVVKSFKDVIKKSSPKPTVIKNVEGKKFDRAVKVGFELRQNTKVENKKKKQTVQKPPEQQKNKKKKNPFILVRIAKLPFRIIRKIIRKIG</sequence>
<dbReference type="Proteomes" id="UP001597502">
    <property type="component" value="Unassembled WGS sequence"/>
</dbReference>
<reference evidence="11" key="1">
    <citation type="journal article" date="2019" name="Int. J. Syst. Evol. Microbiol.">
        <title>The Global Catalogue of Microorganisms (GCM) 10K type strain sequencing project: providing services to taxonomists for standard genome sequencing and annotation.</title>
        <authorList>
            <consortium name="The Broad Institute Genomics Platform"/>
            <consortium name="The Broad Institute Genome Sequencing Center for Infectious Disease"/>
            <person name="Wu L."/>
            <person name="Ma J."/>
        </authorList>
    </citation>
    <scope>NUCLEOTIDE SEQUENCE [LARGE SCALE GENOMIC DNA]</scope>
    <source>
        <strain evidence="11">TISTR 1535</strain>
    </source>
</reference>
<evidence type="ECO:0000256" key="5">
    <source>
        <dbReference type="PROSITE-ProRule" id="PRU00520"/>
    </source>
</evidence>
<dbReference type="Pfam" id="PF07478">
    <property type="entry name" value="Dala_Dala_lig_C"/>
    <property type="match status" value="1"/>
</dbReference>
<feature type="domain" description="ATP-grasp" evidence="8">
    <location>
        <begin position="91"/>
        <end position="343"/>
    </location>
</feature>
<comment type="similarity">
    <text evidence="6">Belongs to the acylphosphatase family.</text>
</comment>
<evidence type="ECO:0000256" key="7">
    <source>
        <dbReference type="SAM" id="MobiDB-lite"/>
    </source>
</evidence>
<keyword evidence="4" id="KW-0067">ATP-binding</keyword>
<dbReference type="InterPro" id="IPR011761">
    <property type="entry name" value="ATP-grasp"/>
</dbReference>
<dbReference type="PANTHER" id="PTHR21621">
    <property type="entry name" value="RIBOSOMAL PROTEIN S6 MODIFICATION PROTEIN"/>
    <property type="match status" value="1"/>
</dbReference>
<dbReference type="PANTHER" id="PTHR21621:SF0">
    <property type="entry name" value="BETA-CITRYLGLUTAMATE SYNTHASE B-RELATED"/>
    <property type="match status" value="1"/>
</dbReference>
<evidence type="ECO:0000256" key="4">
    <source>
        <dbReference type="PROSITE-ProRule" id="PRU00409"/>
    </source>
</evidence>
<dbReference type="PROSITE" id="PS50975">
    <property type="entry name" value="ATP_GRASP"/>
    <property type="match status" value="1"/>
</dbReference>
<dbReference type="InterPro" id="IPR001792">
    <property type="entry name" value="Acylphosphatase-like_dom"/>
</dbReference>
<comment type="caution">
    <text evidence="10">The sequence shown here is derived from an EMBL/GenBank/DDBJ whole genome shotgun (WGS) entry which is preliminary data.</text>
</comment>
<keyword evidence="4" id="KW-0547">Nucleotide-binding</keyword>
<accession>A0ABW5V4I3</accession>
<dbReference type="EMBL" id="JBHUNA010000018">
    <property type="protein sequence ID" value="MFD2760928.1"/>
    <property type="molecule type" value="Genomic_DNA"/>
</dbReference>
<proteinExistence type="inferred from homology"/>
<dbReference type="Gene3D" id="3.30.470.20">
    <property type="entry name" value="ATP-grasp fold, B domain"/>
    <property type="match status" value="1"/>
</dbReference>
<evidence type="ECO:0000256" key="3">
    <source>
        <dbReference type="ARBA" id="ARBA00032904"/>
    </source>
</evidence>
<evidence type="ECO:0000313" key="11">
    <source>
        <dbReference type="Proteomes" id="UP001597502"/>
    </source>
</evidence>
<feature type="region of interest" description="Disordered" evidence="7">
    <location>
        <begin position="477"/>
        <end position="499"/>
    </location>
</feature>
<dbReference type="PROSITE" id="PS51160">
    <property type="entry name" value="ACYLPHOSPHATASE_3"/>
    <property type="match status" value="1"/>
</dbReference>
<dbReference type="SUPFAM" id="SSF54975">
    <property type="entry name" value="Acylphosphatase/BLUF domain-like"/>
    <property type="match status" value="1"/>
</dbReference>
<evidence type="ECO:0000259" key="9">
    <source>
        <dbReference type="PROSITE" id="PS51160"/>
    </source>
</evidence>
<keyword evidence="11" id="KW-1185">Reference proteome</keyword>
<comment type="caution">
    <text evidence="5">Lacks conserved residue(s) required for the propagation of feature annotation.</text>
</comment>
<evidence type="ECO:0000256" key="1">
    <source>
        <dbReference type="ARBA" id="ARBA00015991"/>
    </source>
</evidence>
<gene>
    <name evidence="10" type="ORF">ACFSUO_08105</name>
</gene>
<evidence type="ECO:0000313" key="10">
    <source>
        <dbReference type="EMBL" id="MFD2760928.1"/>
    </source>
</evidence>
<name>A0ABW5V4I3_9BACI</name>
<dbReference type="SUPFAM" id="SSF56059">
    <property type="entry name" value="Glutathione synthetase ATP-binding domain-like"/>
    <property type="match status" value="1"/>
</dbReference>
<evidence type="ECO:0000259" key="8">
    <source>
        <dbReference type="PROSITE" id="PS50975"/>
    </source>
</evidence>
<evidence type="ECO:0000256" key="6">
    <source>
        <dbReference type="RuleBase" id="RU004168"/>
    </source>
</evidence>
<protein>
    <recommendedName>
        <fullName evidence="1">Acylphosphatase</fullName>
    </recommendedName>
    <alternativeName>
        <fullName evidence="3">Acylphosphate phosphohydrolase</fullName>
    </alternativeName>
</protein>
<organism evidence="10 11">
    <name type="scientific">Lentibacillus juripiscarius</name>
    <dbReference type="NCBI Taxonomy" id="257446"/>
    <lineage>
        <taxon>Bacteria</taxon>
        <taxon>Bacillati</taxon>
        <taxon>Bacillota</taxon>
        <taxon>Bacilli</taxon>
        <taxon>Bacillales</taxon>
        <taxon>Bacillaceae</taxon>
        <taxon>Lentibacillus</taxon>
    </lineage>
</organism>
<dbReference type="Gene3D" id="3.30.70.100">
    <property type="match status" value="1"/>
</dbReference>
<dbReference type="GO" id="GO:0003998">
    <property type="term" value="F:acylphosphatase activity"/>
    <property type="evidence" value="ECO:0007669"/>
    <property type="project" value="UniProtKB-EC"/>
</dbReference>
<keyword evidence="2" id="KW-0436">Ligase</keyword>
<dbReference type="Pfam" id="PF00708">
    <property type="entry name" value="Acylphosphatase"/>
    <property type="match status" value="1"/>
</dbReference>
<dbReference type="InterPro" id="IPR013815">
    <property type="entry name" value="ATP_grasp_subdomain_1"/>
</dbReference>
<feature type="domain" description="Acylphosphatase-like" evidence="9">
    <location>
        <begin position="387"/>
        <end position="474"/>
    </location>
</feature>